<feature type="domain" description="Ribosomal RNA methyltransferase FtsJ" evidence="9">
    <location>
        <begin position="25"/>
        <end position="203"/>
    </location>
</feature>
<feature type="compositionally biased region" description="Basic residues" evidence="8">
    <location>
        <begin position="427"/>
        <end position="436"/>
    </location>
</feature>
<dbReference type="InterPro" id="IPR029063">
    <property type="entry name" value="SAM-dependent_MTases_sf"/>
</dbReference>
<evidence type="ECO:0000256" key="3">
    <source>
        <dbReference type="ARBA" id="ARBA00022552"/>
    </source>
</evidence>
<dbReference type="GO" id="GO:0008650">
    <property type="term" value="F:rRNA (uridine-2'-O-)-methyltransferase activity"/>
    <property type="evidence" value="ECO:0007669"/>
    <property type="project" value="TreeGrafter"/>
</dbReference>
<evidence type="ECO:0000259" key="9">
    <source>
        <dbReference type="Pfam" id="PF01728"/>
    </source>
</evidence>
<organism evidence="12 13">
    <name type="scientific">Chaetoceros tenuissimus</name>
    <dbReference type="NCBI Taxonomy" id="426638"/>
    <lineage>
        <taxon>Eukaryota</taxon>
        <taxon>Sar</taxon>
        <taxon>Stramenopiles</taxon>
        <taxon>Ochrophyta</taxon>
        <taxon>Bacillariophyta</taxon>
        <taxon>Coscinodiscophyceae</taxon>
        <taxon>Chaetocerotophycidae</taxon>
        <taxon>Chaetocerotales</taxon>
        <taxon>Chaetocerotaceae</taxon>
        <taxon>Chaetoceros</taxon>
    </lineage>
</organism>
<dbReference type="Gene3D" id="3.40.50.150">
    <property type="entry name" value="Vaccinia Virus protein VP39"/>
    <property type="match status" value="1"/>
</dbReference>
<keyword evidence="6" id="KW-0949">S-adenosyl-L-methionine</keyword>
<feature type="compositionally biased region" description="Acidic residues" evidence="8">
    <location>
        <begin position="785"/>
        <end position="800"/>
    </location>
</feature>
<feature type="compositionally biased region" description="Polar residues" evidence="8">
    <location>
        <begin position="673"/>
        <end position="688"/>
    </location>
</feature>
<dbReference type="HAMAP" id="MF_01547">
    <property type="entry name" value="RNA_methyltr_E"/>
    <property type="match status" value="1"/>
</dbReference>
<feature type="domain" description="DUF3381" evidence="11">
    <location>
        <begin position="250"/>
        <end position="448"/>
    </location>
</feature>
<name>A0AAD3D4M2_9STRA</name>
<dbReference type="EMBL" id="BLLK01000058">
    <property type="protein sequence ID" value="GFH57776.1"/>
    <property type="molecule type" value="Genomic_DNA"/>
</dbReference>
<dbReference type="InterPro" id="IPR024576">
    <property type="entry name" value="rRNA_MeTfrase_Spb1_DUF3381"/>
</dbReference>
<feature type="domain" description="Ribosomal RNA methyltransferase SPB1-like C-terminal" evidence="10">
    <location>
        <begin position="833"/>
        <end position="1038"/>
    </location>
</feature>
<dbReference type="FunFam" id="3.40.50.150:FF:000004">
    <property type="entry name" value="AdoMet-dependent rRNA methyltransferase SPB1"/>
    <property type="match status" value="1"/>
</dbReference>
<dbReference type="Proteomes" id="UP001054902">
    <property type="component" value="Unassembled WGS sequence"/>
</dbReference>
<evidence type="ECO:0000256" key="8">
    <source>
        <dbReference type="SAM" id="MobiDB-lite"/>
    </source>
</evidence>
<dbReference type="GO" id="GO:0000463">
    <property type="term" value="P:maturation of LSU-rRNA from tricistronic rRNA transcript (SSU-rRNA, 5.8S rRNA, LSU-rRNA)"/>
    <property type="evidence" value="ECO:0007669"/>
    <property type="project" value="TreeGrafter"/>
</dbReference>
<keyword evidence="7" id="KW-0539">Nucleus</keyword>
<evidence type="ECO:0000256" key="7">
    <source>
        <dbReference type="ARBA" id="ARBA00023242"/>
    </source>
</evidence>
<dbReference type="GO" id="GO:0016435">
    <property type="term" value="F:rRNA (guanine) methyltransferase activity"/>
    <property type="evidence" value="ECO:0007669"/>
    <property type="project" value="TreeGrafter"/>
</dbReference>
<keyword evidence="2" id="KW-0690">Ribosome biogenesis</keyword>
<feature type="region of interest" description="Disordered" evidence="8">
    <location>
        <begin position="670"/>
        <end position="809"/>
    </location>
</feature>
<feature type="compositionally biased region" description="Basic residues" evidence="8">
    <location>
        <begin position="717"/>
        <end position="727"/>
    </location>
</feature>
<dbReference type="Pfam" id="PF07780">
    <property type="entry name" value="Spb1_C"/>
    <property type="match status" value="1"/>
</dbReference>
<keyword evidence="5" id="KW-0808">Transferase</keyword>
<feature type="compositionally biased region" description="Basic and acidic residues" evidence="8">
    <location>
        <begin position="1020"/>
        <end position="1036"/>
    </location>
</feature>
<dbReference type="InterPro" id="IPR050082">
    <property type="entry name" value="RNA_methyltr_RlmE"/>
</dbReference>
<feature type="compositionally biased region" description="Acidic residues" evidence="8">
    <location>
        <begin position="695"/>
        <end position="713"/>
    </location>
</feature>
<dbReference type="PANTHER" id="PTHR10920:SF13">
    <property type="entry name" value="PRE-RRNA 2'-O-RIBOSE RNA METHYLTRANSFERASE FTSJ3"/>
    <property type="match status" value="1"/>
</dbReference>
<evidence type="ECO:0000313" key="12">
    <source>
        <dbReference type="EMBL" id="GFH57776.1"/>
    </source>
</evidence>
<evidence type="ECO:0000256" key="6">
    <source>
        <dbReference type="ARBA" id="ARBA00022691"/>
    </source>
</evidence>
<dbReference type="Pfam" id="PF01728">
    <property type="entry name" value="FtsJ"/>
    <property type="match status" value="1"/>
</dbReference>
<feature type="compositionally biased region" description="Basic and acidic residues" evidence="8">
    <location>
        <begin position="630"/>
        <end position="642"/>
    </location>
</feature>
<dbReference type="Pfam" id="PF11861">
    <property type="entry name" value="DUF3381"/>
    <property type="match status" value="1"/>
</dbReference>
<evidence type="ECO:0000313" key="13">
    <source>
        <dbReference type="Proteomes" id="UP001054902"/>
    </source>
</evidence>
<dbReference type="InterPro" id="IPR012920">
    <property type="entry name" value="rRNA_MeTfrase_SPB1-like_C"/>
</dbReference>
<dbReference type="InterPro" id="IPR015507">
    <property type="entry name" value="rRNA-MeTfrase_E"/>
</dbReference>
<keyword evidence="3" id="KW-0698">rRNA processing</keyword>
<reference evidence="12 13" key="1">
    <citation type="journal article" date="2021" name="Sci. Rep.">
        <title>The genome of the diatom Chaetoceros tenuissimus carries an ancient integrated fragment of an extant virus.</title>
        <authorList>
            <person name="Hongo Y."/>
            <person name="Kimura K."/>
            <person name="Takaki Y."/>
            <person name="Yoshida Y."/>
            <person name="Baba S."/>
            <person name="Kobayashi G."/>
            <person name="Nagasaki K."/>
            <person name="Hano T."/>
            <person name="Tomaru Y."/>
        </authorList>
    </citation>
    <scope>NUCLEOTIDE SEQUENCE [LARGE SCALE GENOMIC DNA]</scope>
    <source>
        <strain evidence="12 13">NIES-3715</strain>
    </source>
</reference>
<gene>
    <name evidence="12" type="ORF">CTEN210_14252</name>
</gene>
<comment type="caution">
    <text evidence="12">The sequence shown here is derived from an EMBL/GenBank/DDBJ whole genome shotgun (WGS) entry which is preliminary data.</text>
</comment>
<feature type="region of interest" description="Disordered" evidence="8">
    <location>
        <begin position="545"/>
        <end position="649"/>
    </location>
</feature>
<evidence type="ECO:0000259" key="11">
    <source>
        <dbReference type="Pfam" id="PF11861"/>
    </source>
</evidence>
<feature type="region of interest" description="Disordered" evidence="8">
    <location>
        <begin position="992"/>
        <end position="1058"/>
    </location>
</feature>
<dbReference type="GO" id="GO:0000466">
    <property type="term" value="P:maturation of 5.8S rRNA from tricistronic rRNA transcript (SSU-rRNA, 5.8S rRNA, LSU-rRNA)"/>
    <property type="evidence" value="ECO:0007669"/>
    <property type="project" value="TreeGrafter"/>
</dbReference>
<proteinExistence type="inferred from homology"/>
<evidence type="ECO:0000256" key="5">
    <source>
        <dbReference type="ARBA" id="ARBA00022679"/>
    </source>
</evidence>
<dbReference type="SUPFAM" id="SSF53335">
    <property type="entry name" value="S-adenosyl-L-methionine-dependent methyltransferases"/>
    <property type="match status" value="1"/>
</dbReference>
<dbReference type="InterPro" id="IPR002877">
    <property type="entry name" value="RNA_MeTrfase_FtsJ_dom"/>
</dbReference>
<keyword evidence="4 12" id="KW-0489">Methyltransferase</keyword>
<feature type="compositionally biased region" description="Basic and acidic residues" evidence="8">
    <location>
        <begin position="753"/>
        <end position="774"/>
    </location>
</feature>
<feature type="compositionally biased region" description="Acidic residues" evidence="8">
    <location>
        <begin position="402"/>
        <end position="411"/>
    </location>
</feature>
<dbReference type="AlphaFoldDB" id="A0AAD3D4M2"/>
<evidence type="ECO:0000259" key="10">
    <source>
        <dbReference type="Pfam" id="PF07780"/>
    </source>
</evidence>
<evidence type="ECO:0000256" key="2">
    <source>
        <dbReference type="ARBA" id="ARBA00022517"/>
    </source>
</evidence>
<protein>
    <submittedName>
        <fullName evidence="12">AdoMet-dependent rRNA methyltransferase SPB1</fullName>
    </submittedName>
</protein>
<dbReference type="PANTHER" id="PTHR10920">
    <property type="entry name" value="RIBOSOMAL RNA METHYLTRANSFERASE"/>
    <property type="match status" value="1"/>
</dbReference>
<feature type="region of interest" description="Disordered" evidence="8">
    <location>
        <begin position="427"/>
        <end position="447"/>
    </location>
</feature>
<feature type="compositionally biased region" description="Acidic residues" evidence="8">
    <location>
        <begin position="601"/>
        <end position="621"/>
    </location>
</feature>
<feature type="compositionally biased region" description="Polar residues" evidence="8">
    <location>
        <begin position="546"/>
        <end position="559"/>
    </location>
</feature>
<keyword evidence="13" id="KW-1185">Reference proteome</keyword>
<feature type="region of interest" description="Disordered" evidence="8">
    <location>
        <begin position="379"/>
        <end position="413"/>
    </location>
</feature>
<dbReference type="GO" id="GO:0005730">
    <property type="term" value="C:nucleolus"/>
    <property type="evidence" value="ECO:0007669"/>
    <property type="project" value="UniProtKB-SubCell"/>
</dbReference>
<comment type="subcellular location">
    <subcellularLocation>
        <location evidence="1">Nucleus</location>
        <location evidence="1">Nucleolus</location>
    </subcellularLocation>
</comment>
<accession>A0AAD3D4M2</accession>
<sequence length="1058" mass="119270">MPEHTKRKKFHDKDKYYRLAKEQGYRSRAAFKLTQINRKFHFLESASVVIDLCGAPGGWTQVCQRTMNKSKENILMAVDILPMRSIPNVITLIGDITTEKCKAQIKAQLQTLTADVILCDGAPNVGASYDRDAYQQNEIALHALKCATQHLKRNGTFVTKMYRSSDYSSYIWIVKQLFESVQAVKPNASRSQSAEIFLVCTGYLDPTYIDPKMLDPKCVFEQVDGAATGGGDGAQKEQKGITIFHKQFDKKRRSRQGYDMEFLDATMRNIGSVADFIESSGSGYGKGVTDGNNKDPIQMLSFCTGLGFKCHLCNAKEEQKRKKPEERQDIPDCNCEFYLNHRLTTPEIKACVSDLKVLNKGDFKGLLIWREKLQAAMKAEGADSDDDSDGEGGVSRKKSGAESDEDLDSDAEERNIQDEIEALRAKKQREQKKIKRKEREAAAKRRKRAALGMDLNAIELPEAERMFNLTDIHSAKDLEKAREVDLGKVSDEQLFAKESDDEEETDVVVNDKGEIIAQGEADDIDEDNGYSYRLDRELDAAYDRYLSNTKNKSAKSGTRSAKRSKRQMRLKAAEQAKEDEEMMMDDDTKKYAEMLQGPKDSDEDSSDDDREDAYSSDDDDGFHDTPVTPSEHKEKKTKKSDPVDANPLIHRLKDEATSIKAARWFSNPLFENIGTTASFATMTGTEGTKSGKDIDDYDDSEEEQSVQELSDDEDVKRKKKRKNKRKQTQNSDSSEDEEDGPMTVDDVLAMMPKTDKQIRHEKRMKALERKERRDARRARMAGETGDFEVVEGEAEEETEDFKEKMAGLSDKERAKVMEARALIKAGLGSGNKEKESDGFEVVSASDSKRGKLLPILDDREYNSENEAYDSDDYAETLALGTMMLRQSKAKSLVDASYNRFAWNDPEDLPDWFLDDESKNYRPQLPIPPELMAKMKEKFMSLAVRPIQKVAEARARKNRRAQSKLAAAKKKAETVANSSEMSEAMKLKAISKAMRGNDNSRPGKTYVVASKGSNKGGKGIKLVDKRMKNDKRAMDRATKKRKNGKKGGLTGSKKRRQHS</sequence>
<evidence type="ECO:0000256" key="1">
    <source>
        <dbReference type="ARBA" id="ARBA00004604"/>
    </source>
</evidence>
<feature type="compositionally biased region" description="Basic residues" evidence="8">
    <location>
        <begin position="560"/>
        <end position="569"/>
    </location>
</feature>
<evidence type="ECO:0000256" key="4">
    <source>
        <dbReference type="ARBA" id="ARBA00022603"/>
    </source>
</evidence>
<dbReference type="GO" id="GO:0030687">
    <property type="term" value="C:preribosome, large subunit precursor"/>
    <property type="evidence" value="ECO:0007669"/>
    <property type="project" value="TreeGrafter"/>
</dbReference>